<accession>A0A4D6NMK3</accession>
<feature type="compositionally biased region" description="Polar residues" evidence="1">
    <location>
        <begin position="1"/>
        <end position="12"/>
    </location>
</feature>
<protein>
    <submittedName>
        <fullName evidence="2">Uncharacterized protein</fullName>
    </submittedName>
</protein>
<proteinExistence type="predicted"/>
<dbReference type="EMBL" id="CP039355">
    <property type="protein sequence ID" value="QCE14568.1"/>
    <property type="molecule type" value="Genomic_DNA"/>
</dbReference>
<evidence type="ECO:0000313" key="3">
    <source>
        <dbReference type="Proteomes" id="UP000501690"/>
    </source>
</evidence>
<evidence type="ECO:0000256" key="1">
    <source>
        <dbReference type="SAM" id="MobiDB-lite"/>
    </source>
</evidence>
<gene>
    <name evidence="2" type="ORF">DEO72_LG11g1571</name>
</gene>
<dbReference type="AlphaFoldDB" id="A0A4D6NMK3"/>
<feature type="region of interest" description="Disordered" evidence="1">
    <location>
        <begin position="1"/>
        <end position="31"/>
    </location>
</feature>
<sequence>MRSPNFSSNPSRQHADSRRRSPSIRWSSQPPQLQRTNCILLVGHREFFFLVHQPWQLHAPGTAPPDLAAATNAK</sequence>
<reference evidence="2 3" key="1">
    <citation type="submission" date="2019-04" db="EMBL/GenBank/DDBJ databases">
        <title>An improved genome assembly and genetic linkage map for asparagus bean, Vigna unguiculata ssp. sesquipedialis.</title>
        <authorList>
            <person name="Xia Q."/>
            <person name="Zhang R."/>
            <person name="Dong Y."/>
        </authorList>
    </citation>
    <scope>NUCLEOTIDE SEQUENCE [LARGE SCALE GENOMIC DNA]</scope>
    <source>
        <tissue evidence="2">Leaf</tissue>
    </source>
</reference>
<evidence type="ECO:0000313" key="2">
    <source>
        <dbReference type="EMBL" id="QCE14568.1"/>
    </source>
</evidence>
<name>A0A4D6NMK3_VIGUN</name>
<organism evidence="2 3">
    <name type="scientific">Vigna unguiculata</name>
    <name type="common">Cowpea</name>
    <dbReference type="NCBI Taxonomy" id="3917"/>
    <lineage>
        <taxon>Eukaryota</taxon>
        <taxon>Viridiplantae</taxon>
        <taxon>Streptophyta</taxon>
        <taxon>Embryophyta</taxon>
        <taxon>Tracheophyta</taxon>
        <taxon>Spermatophyta</taxon>
        <taxon>Magnoliopsida</taxon>
        <taxon>eudicotyledons</taxon>
        <taxon>Gunneridae</taxon>
        <taxon>Pentapetalae</taxon>
        <taxon>rosids</taxon>
        <taxon>fabids</taxon>
        <taxon>Fabales</taxon>
        <taxon>Fabaceae</taxon>
        <taxon>Papilionoideae</taxon>
        <taxon>50 kb inversion clade</taxon>
        <taxon>NPAAA clade</taxon>
        <taxon>indigoferoid/millettioid clade</taxon>
        <taxon>Phaseoleae</taxon>
        <taxon>Vigna</taxon>
    </lineage>
</organism>
<dbReference type="Proteomes" id="UP000501690">
    <property type="component" value="Linkage Group LG11"/>
</dbReference>
<keyword evidence="3" id="KW-1185">Reference proteome</keyword>